<feature type="compositionally biased region" description="Low complexity" evidence="1">
    <location>
        <begin position="21"/>
        <end position="40"/>
    </location>
</feature>
<dbReference type="Proteomes" id="UP000197153">
    <property type="component" value="Chromosome 3"/>
</dbReference>
<dbReference type="RefSeq" id="WP_040847944.1">
    <property type="nucleotide sequence ID" value="NZ_CP022112.1"/>
</dbReference>
<organism evidence="2 3">
    <name type="scientific">Nitrospirillum viridazoti CBAmc</name>
    <dbReference type="NCBI Taxonomy" id="1441467"/>
    <lineage>
        <taxon>Bacteria</taxon>
        <taxon>Pseudomonadati</taxon>
        <taxon>Pseudomonadota</taxon>
        <taxon>Alphaproteobacteria</taxon>
        <taxon>Rhodospirillales</taxon>
        <taxon>Azospirillaceae</taxon>
        <taxon>Nitrospirillum</taxon>
        <taxon>Nitrospirillum viridazoti</taxon>
    </lineage>
</organism>
<dbReference type="EMBL" id="CP022112">
    <property type="protein sequence ID" value="ASG23967.1"/>
    <property type="molecule type" value="Genomic_DNA"/>
</dbReference>
<keyword evidence="3" id="KW-1185">Reference proteome</keyword>
<protein>
    <submittedName>
        <fullName evidence="2">Uncharacterized protein</fullName>
    </submittedName>
</protein>
<dbReference type="AlphaFoldDB" id="A0A248JZ21"/>
<feature type="region of interest" description="Disordered" evidence="1">
    <location>
        <begin position="21"/>
        <end position="66"/>
    </location>
</feature>
<sequence>MSISSIGGYASSVAALYRPAAPAATTDTTASQAAPQQPATLDRDGDGDVDTGAVDKDRGNNINIKA</sequence>
<evidence type="ECO:0000313" key="2">
    <source>
        <dbReference type="EMBL" id="ASG23967.1"/>
    </source>
</evidence>
<evidence type="ECO:0000313" key="3">
    <source>
        <dbReference type="Proteomes" id="UP000197153"/>
    </source>
</evidence>
<dbReference type="KEGG" id="nao:Y958_23750"/>
<evidence type="ECO:0000256" key="1">
    <source>
        <dbReference type="SAM" id="MobiDB-lite"/>
    </source>
</evidence>
<accession>A0A248JZ21</accession>
<proteinExistence type="predicted"/>
<reference evidence="2 3" key="1">
    <citation type="submission" date="2017-06" db="EMBL/GenBank/DDBJ databases">
        <title>Complete genome sequence of Nitrospirillum amazonense strain CBAmC, an endophytic nitrogen-fixing and plant growth-promoting bacterium, isolated from sugarcane.</title>
        <authorList>
            <person name="Schwab S."/>
            <person name="dos Santos Teixeira K.R."/>
            <person name="Simoes Araujo J.L."/>
            <person name="Soares Vidal M."/>
            <person name="Borges de Freitas H.R."/>
            <person name="Rivello Crivelaro A.L."/>
            <person name="Bueno de Camargo Nunes A."/>
            <person name="dos Santos C.M."/>
            <person name="Palmeira da Silva Rosa D."/>
            <person name="da Silva Padilha D."/>
            <person name="da Silva E."/>
            <person name="Araujo Terra L."/>
            <person name="Soares Mendes V."/>
            <person name="Farinelli L."/>
            <person name="Magalhaes Cruz L."/>
            <person name="Baldani J.I."/>
        </authorList>
    </citation>
    <scope>NUCLEOTIDE SEQUENCE [LARGE SCALE GENOMIC DNA]</scope>
    <source>
        <strain evidence="2 3">CBAmC</strain>
    </source>
</reference>
<name>A0A248JZ21_9PROT</name>
<gene>
    <name evidence="2" type="ORF">Y958_23750</name>
</gene>